<dbReference type="Pfam" id="PF09838">
    <property type="entry name" value="DUF2065"/>
    <property type="match status" value="1"/>
</dbReference>
<dbReference type="EMBL" id="UGWZ01000001">
    <property type="protein sequence ID" value="SUG17213.1"/>
    <property type="molecule type" value="Genomic_DNA"/>
</dbReference>
<name>A0A379S8U4_SALER</name>
<dbReference type="AlphaFoldDB" id="A0A379S8U4"/>
<organism evidence="1 2">
    <name type="scientific">Salmonella enterica subsp. arizonae</name>
    <dbReference type="NCBI Taxonomy" id="59203"/>
    <lineage>
        <taxon>Bacteria</taxon>
        <taxon>Pseudomonadati</taxon>
        <taxon>Pseudomonadota</taxon>
        <taxon>Gammaproteobacteria</taxon>
        <taxon>Enterobacterales</taxon>
        <taxon>Enterobacteriaceae</taxon>
        <taxon>Salmonella</taxon>
    </lineage>
</organism>
<proteinExistence type="predicted"/>
<gene>
    <name evidence="1" type="ORF">NCTC7295_04957</name>
</gene>
<evidence type="ECO:0000313" key="2">
    <source>
        <dbReference type="Proteomes" id="UP000254124"/>
    </source>
</evidence>
<dbReference type="Proteomes" id="UP000254124">
    <property type="component" value="Unassembled WGS sequence"/>
</dbReference>
<sequence>MNSTIWLALALVLVLEGLGPMLYPGAWKKNGFGVGATAGKYFTSFWRRTCGCGSCGLLHVEENDWLTKK</sequence>
<evidence type="ECO:0000313" key="1">
    <source>
        <dbReference type="EMBL" id="SUG17213.1"/>
    </source>
</evidence>
<protein>
    <submittedName>
        <fullName evidence="1">Membrane protein</fullName>
    </submittedName>
</protein>
<dbReference type="InterPro" id="IPR019201">
    <property type="entry name" value="DUF2065"/>
</dbReference>
<reference evidence="1 2" key="1">
    <citation type="submission" date="2018-06" db="EMBL/GenBank/DDBJ databases">
        <authorList>
            <consortium name="Pathogen Informatics"/>
            <person name="Doyle S."/>
        </authorList>
    </citation>
    <scope>NUCLEOTIDE SEQUENCE [LARGE SCALE GENOMIC DNA]</scope>
    <source>
        <strain evidence="1 2">NCTC7295</strain>
    </source>
</reference>
<accession>A0A379S8U4</accession>